<dbReference type="Gene3D" id="2.60.40.2700">
    <property type="match status" value="2"/>
</dbReference>
<dbReference type="RefSeq" id="WP_093367857.1">
    <property type="nucleotide sequence ID" value="NZ_FNCW01000006.1"/>
</dbReference>
<protein>
    <submittedName>
        <fullName evidence="2">Gliding motility-associated C-terminal domain-containing protein</fullName>
    </submittedName>
</protein>
<reference evidence="2 3" key="1">
    <citation type="submission" date="2016-10" db="EMBL/GenBank/DDBJ databases">
        <authorList>
            <person name="de Groot N.N."/>
        </authorList>
    </citation>
    <scope>NUCLEOTIDE SEQUENCE [LARGE SCALE GENOMIC DNA]</scope>
    <source>
        <strain evidence="2 3">DSM 19803</strain>
    </source>
</reference>
<dbReference type="Proteomes" id="UP000199296">
    <property type="component" value="Unassembled WGS sequence"/>
</dbReference>
<dbReference type="Pfam" id="PF13585">
    <property type="entry name" value="CHU_C"/>
    <property type="match status" value="1"/>
</dbReference>
<dbReference type="PROSITE" id="PS50093">
    <property type="entry name" value="PKD"/>
    <property type="match status" value="1"/>
</dbReference>
<gene>
    <name evidence="2" type="ORF">SAMN04488027_106121</name>
</gene>
<proteinExistence type="predicted"/>
<evidence type="ECO:0000259" key="1">
    <source>
        <dbReference type="PROSITE" id="PS50093"/>
    </source>
</evidence>
<dbReference type="InterPro" id="IPR025667">
    <property type="entry name" value="SprB_repeat"/>
</dbReference>
<evidence type="ECO:0000313" key="2">
    <source>
        <dbReference type="EMBL" id="SDG75267.1"/>
    </source>
</evidence>
<dbReference type="STRING" id="470826.SAMN04488027_106121"/>
<dbReference type="Gene3D" id="2.60.40.10">
    <property type="entry name" value="Immunoglobulins"/>
    <property type="match status" value="4"/>
</dbReference>
<dbReference type="InterPro" id="IPR013783">
    <property type="entry name" value="Ig-like_fold"/>
</dbReference>
<sequence length="2343" mass="253054">MKTKLLPTFFTGCLLIAGFVSINPAKKVVNSIDEYAFLDTKKEAVEKPTQQIKAVNSFFEIFTDQTSTAFNTPDLEMNNVLGAGGYNIEVQNGIKTFLRCTNDISFNGTFDFFDPEESSYPAGTTYFIDWGDGSTSNQVESHTYSSGLYTLSYTVKLPDGTKNTNEFRVFVGIQPPVVYVQLTESENCLPDEYEYTVTVSNNTPGTTYTISINDGSPDIVLNSSDYPIGTGFSETFTHVFLDTSCDSTSTINGTPYENSFSITVNASNPCSAQGNFVSVGPIRVSEPTKADFILPSEIACVNSLVDFTDISEGGTNTSSSGCDEDYSRYWEISPVGGSTISTGQLGSDNGTDDRFSWTDGSEVLGVIFDTPGYYDITLVTRNNCGETFKTQTICIIPEVISEFTVSEDEACFEDDQIVSTTNTSQASGCDIEPTYEWKVERENPDCPQDGPPIDPSWEFVNGTGPEDEEPEFRFLAPGIYTIRLEVFVQDILPGEKCRDDVFERVITIKDRPRADLEDLSVCQDEAFTIDPKVYDCYSTDGTTYSWDFGASPPASISSSTDPNPSISYTTPGNYTYDLTITNECGSNTYTGNIEVLVPADVQANGPTEICVDGSIQLNGTISGGTGNWEWKANVKGGTFSPDAQDLNPVYTPPAGYTGGITFTLESDNSGTLCSEQKDDHYVEVLEAPEVDAGNYEPLCIDDTISLNGSFGGSASSITWTSSDGGSFSNPADPNSTFTPPPGFVGTLTLTITTDDPAGSCTETSDSVDLEVLPLGQVEPIPDLEVCNTEEVSEIVFSSPNTSNTTDFEWVIDENIGLNPQSGTGNIPSFTAENLTENPIVATVTVRPIINSGNTNCEGTPETFTITVNPAPLLLDTTIDLCNGDPLNHIPNSSGGNFIPTGTTYIWDAPVSSPSGAVTGGSAESTPQTSISQSIENSTTEAASIVYTVTPVLGGCKGAPFTLTVNFPEEPIIQDINREVCSGEAFSVEPDENLSGNQIPAGTQYTWGLPTINPAGSLTGATAETSPVKTGDQQLINTTSSTSTAVYTVIPVVNGCQGDAFTVTVNVKPEPVIDDFNRIICSDDTFRVSPKDILPNRVPTGTQYTWETPTVSQPGAISGYTLATMPEEEIVQTLVNTSSEDVMVTYEVFPVCDGCAGDPFIIEVLVEPKVFIEDTTENICSDGTFTVEPKNVGNNIIPLNTTYTWSEPVSNPPGAITGGSAETTPQTEISQNLTNTSENIATLTYTVTPQSENCAGEPFIIEIVVESSGKIKEQPLAFQSLCEGGQISPLGVELESGESTSTTYQWFTNTSSTNTGGTAIPGATEATYLPPAFDVPGTYYYYVVVSPEGDQCGDVISQVSEVEVLEDPGIDVQQLNNQDLCVDAFADELSVEVSGGLGQFNYQWFVNDTADTTTGTAIPNETSSNFTPPTDAVGTFYYYVSITQNTPGCETVSDPARIRIEPQPLINQHPQSEKLCLDATPNLLSVNVNFSLGNPSYQWFENDDQSNLGGTALTGETQSTFLPPADVAGEYFYYVVVSFDNSTCGPLVSDPATISVVPFAEINPIEDLEVCHGDEVDVANFSTTNPTMITTFNWTNSNAEIGLAASGSGNLPTFTATNTTGVTQTAIITVTSQSIFDGDPCGQNTTEFEITVPSEVVDNAVISDFNGNQTSCFDANDGSIQISPSGGISRSNNQPYLFSWTGPNGFSSNQEDIFNLKQGTYNLEITDGFGCIYDFTYEIEAPEELIVTEDAVLNLQCHGDFTGKILISPSGGTGSYSYLWLKNGMLISTTQDLENIGAGYYTVIITDQNNCTVIEDFEVTEPSPIRIEILEKTALVCTDLISIPKNANSKAKVDEFNGFINIDVQGGTPLQTGANEFKYQYEWRNAVDQIISTEKNLTGVGPGLYKVNVYDNLTCLASKEVELIMPDPIDITIDSKDETCAFNEDGFISLDIEGGTTPYNIVWNHGETGPTLTNLAPGTYTANISDKYNCDEVVSVEIKGVNALDLAFSSENISCYNAADGFVSVEVDGGRKLDNGSYDYQWTGPNGFTSTEPILNNLDAGTYSLIVSDASNCSVDLDLVIEEPLPLDIRFQTTQANCFGIDDGTISLFVEGGTPPYTSNFGPGDSTFLFEGLEPGVYDIEVMDSNGCMKVLEIEIKQDYINEIAAPVGESVQDFCIEDQPSLRDINVSGMDIKWYLSPTDDETLPENYLITENTVLYARNYDENLNCLSSETLIVQVNIIEGIIDVNNFITLNGNNLNEKLNVINIELFPENEMKIYNRYGKLVWETTGYNNTNNAFRGASNVGGTINQSNFLPTGTYFYILNYRSPCKNDTKKGFVQIDNNI</sequence>
<organism evidence="2 3">
    <name type="scientific">Psychroflexus sediminis</name>
    <dbReference type="NCBI Taxonomy" id="470826"/>
    <lineage>
        <taxon>Bacteria</taxon>
        <taxon>Pseudomonadati</taxon>
        <taxon>Bacteroidota</taxon>
        <taxon>Flavobacteriia</taxon>
        <taxon>Flavobacteriales</taxon>
        <taxon>Flavobacteriaceae</taxon>
        <taxon>Psychroflexus</taxon>
    </lineage>
</organism>
<dbReference type="Pfam" id="PF13573">
    <property type="entry name" value="SprB"/>
    <property type="match status" value="5"/>
</dbReference>
<dbReference type="InterPro" id="IPR045828">
    <property type="entry name" value="PKD_Bacteroidetes"/>
</dbReference>
<dbReference type="InterPro" id="IPR035986">
    <property type="entry name" value="PKD_dom_sf"/>
</dbReference>
<keyword evidence="3" id="KW-1185">Reference proteome</keyword>
<dbReference type="InterPro" id="IPR022409">
    <property type="entry name" value="PKD/Chitinase_dom"/>
</dbReference>
<dbReference type="SMART" id="SM00089">
    <property type="entry name" value="PKD"/>
    <property type="match status" value="2"/>
</dbReference>
<feature type="domain" description="PKD" evidence="1">
    <location>
        <begin position="538"/>
        <end position="602"/>
    </location>
</feature>
<dbReference type="OrthoDB" id="7794186at2"/>
<accession>A0A1G7WTJ8</accession>
<name>A0A1G7WTJ8_9FLAO</name>
<evidence type="ECO:0000313" key="3">
    <source>
        <dbReference type="Proteomes" id="UP000199296"/>
    </source>
</evidence>
<dbReference type="InterPro" id="IPR000601">
    <property type="entry name" value="PKD_dom"/>
</dbReference>
<dbReference type="CDD" id="cd00146">
    <property type="entry name" value="PKD"/>
    <property type="match status" value="2"/>
</dbReference>
<dbReference type="Pfam" id="PF18911">
    <property type="entry name" value="PKD_4"/>
    <property type="match status" value="1"/>
</dbReference>
<dbReference type="SUPFAM" id="SSF49299">
    <property type="entry name" value="PKD domain"/>
    <property type="match status" value="1"/>
</dbReference>
<dbReference type="Pfam" id="PF19406">
    <property type="entry name" value="PKD_5"/>
    <property type="match status" value="4"/>
</dbReference>
<dbReference type="EMBL" id="FNCW01000006">
    <property type="protein sequence ID" value="SDG75267.1"/>
    <property type="molecule type" value="Genomic_DNA"/>
</dbReference>